<dbReference type="InterPro" id="IPR035427">
    <property type="entry name" value="Tim10-like_dom_sf"/>
</dbReference>
<keyword evidence="10" id="KW-0999">Mitochondrion inner membrane</keyword>
<dbReference type="FunFam" id="1.10.287.810:FF:000001">
    <property type="entry name" value="mitochondrial import inner membrane translocase subunit TIM13"/>
    <property type="match status" value="1"/>
</dbReference>
<gene>
    <name evidence="13" type="primary">LOC111598391</name>
</gene>
<evidence type="ECO:0000256" key="2">
    <source>
        <dbReference type="ARBA" id="ARBA00022448"/>
    </source>
</evidence>
<evidence type="ECO:0000256" key="9">
    <source>
        <dbReference type="ARBA" id="ARBA00023186"/>
    </source>
</evidence>
<keyword evidence="9 10" id="KW-0143">Chaperone</keyword>
<evidence type="ECO:0000256" key="3">
    <source>
        <dbReference type="ARBA" id="ARBA00022723"/>
    </source>
</evidence>
<comment type="domain">
    <text evidence="10">The twin CX3C motif contains 4 conserved Cys residues that form 2 disulfide bonds in the mitochondrial intermembrane space.</text>
</comment>
<evidence type="ECO:0000313" key="13">
    <source>
        <dbReference type="RefSeq" id="XP_023169377.1"/>
    </source>
</evidence>
<keyword evidence="12" id="KW-1185">Reference proteome</keyword>
<name>A0A6J1LR31_DROHY</name>
<evidence type="ECO:0000256" key="6">
    <source>
        <dbReference type="ARBA" id="ARBA00023010"/>
    </source>
</evidence>
<evidence type="ECO:0000256" key="1">
    <source>
        <dbReference type="ARBA" id="ARBA00006720"/>
    </source>
</evidence>
<dbReference type="Proteomes" id="UP000504633">
    <property type="component" value="Unplaced"/>
</dbReference>
<organism evidence="12 13">
    <name type="scientific">Drosophila hydei</name>
    <name type="common">Fruit fly</name>
    <dbReference type="NCBI Taxonomy" id="7224"/>
    <lineage>
        <taxon>Eukaryota</taxon>
        <taxon>Metazoa</taxon>
        <taxon>Ecdysozoa</taxon>
        <taxon>Arthropoda</taxon>
        <taxon>Hexapoda</taxon>
        <taxon>Insecta</taxon>
        <taxon>Pterygota</taxon>
        <taxon>Neoptera</taxon>
        <taxon>Endopterygota</taxon>
        <taxon>Diptera</taxon>
        <taxon>Brachycera</taxon>
        <taxon>Muscomorpha</taxon>
        <taxon>Ephydroidea</taxon>
        <taxon>Drosophilidae</taxon>
        <taxon>Drosophila</taxon>
    </lineage>
</organism>
<dbReference type="Pfam" id="PF02953">
    <property type="entry name" value="zf-Tim10_DDP"/>
    <property type="match status" value="1"/>
</dbReference>
<evidence type="ECO:0000256" key="8">
    <source>
        <dbReference type="ARBA" id="ARBA00023157"/>
    </source>
</evidence>
<evidence type="ECO:0000256" key="10">
    <source>
        <dbReference type="RuleBase" id="RU367043"/>
    </source>
</evidence>
<comment type="subcellular location">
    <subcellularLocation>
        <location evidence="10">Mitochondrion inner membrane</location>
        <topology evidence="10">Peripheral membrane protein</topology>
        <orientation evidence="10">Intermembrane side</orientation>
    </subcellularLocation>
</comment>
<keyword evidence="6 10" id="KW-0811">Translocation</keyword>
<dbReference type="OMA" id="CKCFEKC"/>
<dbReference type="Gene3D" id="1.10.287.810">
    <property type="entry name" value="Mitochondrial import inner membrane translocase subunit tim13 like domains"/>
    <property type="match status" value="1"/>
</dbReference>
<dbReference type="GO" id="GO:0015031">
    <property type="term" value="P:protein transport"/>
    <property type="evidence" value="ECO:0007669"/>
    <property type="project" value="UniProtKB-KW"/>
</dbReference>
<evidence type="ECO:0000259" key="11">
    <source>
        <dbReference type="Pfam" id="PF02953"/>
    </source>
</evidence>
<evidence type="ECO:0000313" key="12">
    <source>
        <dbReference type="Proteomes" id="UP000504633"/>
    </source>
</evidence>
<dbReference type="SUPFAM" id="SSF144122">
    <property type="entry name" value="Tim10-like"/>
    <property type="match status" value="1"/>
</dbReference>
<keyword evidence="7 10" id="KW-0496">Mitochondrion</keyword>
<comment type="similarity">
    <text evidence="1 10">Belongs to the small Tim family.</text>
</comment>
<comment type="subunit">
    <text evidence="10">Heterohexamer.</text>
</comment>
<keyword evidence="5 10" id="KW-0653">Protein transport</keyword>
<dbReference type="GeneID" id="111598391"/>
<protein>
    <recommendedName>
        <fullName evidence="10">Mitochondrial import inner membrane translocase subunit</fullName>
    </recommendedName>
</protein>
<keyword evidence="8 10" id="KW-1015">Disulfide bond</keyword>
<keyword evidence="2 10" id="KW-0813">Transport</keyword>
<evidence type="ECO:0000256" key="4">
    <source>
        <dbReference type="ARBA" id="ARBA00022833"/>
    </source>
</evidence>
<keyword evidence="10" id="KW-0472">Membrane</keyword>
<accession>A0A6J1LR31</accession>
<keyword evidence="3" id="KW-0479">Metal-binding</keyword>
<dbReference type="RefSeq" id="XP_023169377.1">
    <property type="nucleotide sequence ID" value="XM_023313609.2"/>
</dbReference>
<dbReference type="GO" id="GO:0005743">
    <property type="term" value="C:mitochondrial inner membrane"/>
    <property type="evidence" value="ECO:0007669"/>
    <property type="project" value="UniProtKB-SubCell"/>
</dbReference>
<dbReference type="OrthoDB" id="7813104at2759"/>
<dbReference type="GO" id="GO:0042719">
    <property type="term" value="C:mitochondrial intermembrane space chaperone complex"/>
    <property type="evidence" value="ECO:0007669"/>
    <property type="project" value="UniProtKB-ARBA"/>
</dbReference>
<evidence type="ECO:0000256" key="5">
    <source>
        <dbReference type="ARBA" id="ARBA00022927"/>
    </source>
</evidence>
<sequence>MDRISDGDSKELMRQMKQQIALANVQELLATVTCKCFEKCVTKPREHLSGSEESCIHMCMDRFLDSFRLCAHTYGQRLRRELSRQHV</sequence>
<evidence type="ECO:0000256" key="7">
    <source>
        <dbReference type="ARBA" id="ARBA00023128"/>
    </source>
</evidence>
<dbReference type="InterPro" id="IPR004217">
    <property type="entry name" value="Tim10-like"/>
</dbReference>
<dbReference type="KEGG" id="dhe:111598391"/>
<feature type="domain" description="Tim10-like" evidence="11">
    <location>
        <begin position="15"/>
        <end position="74"/>
    </location>
</feature>
<keyword evidence="4" id="KW-0862">Zinc</keyword>
<reference evidence="13" key="1">
    <citation type="submission" date="2025-08" db="UniProtKB">
        <authorList>
            <consortium name="RefSeq"/>
        </authorList>
    </citation>
    <scope>IDENTIFICATION</scope>
    <source>
        <strain evidence="13">15085-1641.00</strain>
        <tissue evidence="13">Whole body</tissue>
    </source>
</reference>
<dbReference type="GO" id="GO:0046872">
    <property type="term" value="F:metal ion binding"/>
    <property type="evidence" value="ECO:0007669"/>
    <property type="project" value="UniProtKB-KW"/>
</dbReference>
<proteinExistence type="inferred from homology"/>
<dbReference type="AlphaFoldDB" id="A0A6J1LR31"/>
<comment type="function">
    <text evidence="10">Mitochondrial intermembrane chaperone that participates in the import and insertion of some multi-pass transmembrane proteins into the mitochondrial inner membrane. Also required for the transfer of beta-barrel precursors from the TOM complex to the sorting and assembly machinery (SAM complex) of the outer membrane. Acts as a chaperone-like protein that protects the hydrophobic precursors from aggregation and guide them through the mitochondrial intermembrane space.</text>
</comment>
<dbReference type="GO" id="GO:0045039">
    <property type="term" value="P:protein insertion into mitochondrial inner membrane"/>
    <property type="evidence" value="ECO:0007669"/>
    <property type="project" value="UniProtKB-ARBA"/>
</dbReference>